<gene>
    <name evidence="1" type="ORF">METZ01_LOCUS325923</name>
</gene>
<feature type="non-terminal residue" evidence="1">
    <location>
        <position position="1"/>
    </location>
</feature>
<accession>A0A382PI46</accession>
<evidence type="ECO:0000313" key="1">
    <source>
        <dbReference type="EMBL" id="SVC73069.1"/>
    </source>
</evidence>
<protein>
    <submittedName>
        <fullName evidence="1">Uncharacterized protein</fullName>
    </submittedName>
</protein>
<dbReference type="EMBL" id="UINC01107583">
    <property type="protein sequence ID" value="SVC73069.1"/>
    <property type="molecule type" value="Genomic_DNA"/>
</dbReference>
<reference evidence="1" key="1">
    <citation type="submission" date="2018-05" db="EMBL/GenBank/DDBJ databases">
        <authorList>
            <person name="Lanie J.A."/>
            <person name="Ng W.-L."/>
            <person name="Kazmierczak K.M."/>
            <person name="Andrzejewski T.M."/>
            <person name="Davidsen T.M."/>
            <person name="Wayne K.J."/>
            <person name="Tettelin H."/>
            <person name="Glass J.I."/>
            <person name="Rusch D."/>
            <person name="Podicherti R."/>
            <person name="Tsui H.-C.T."/>
            <person name="Winkler M.E."/>
        </authorList>
    </citation>
    <scope>NUCLEOTIDE SEQUENCE</scope>
</reference>
<organism evidence="1">
    <name type="scientific">marine metagenome</name>
    <dbReference type="NCBI Taxonomy" id="408172"/>
    <lineage>
        <taxon>unclassified sequences</taxon>
        <taxon>metagenomes</taxon>
        <taxon>ecological metagenomes</taxon>
    </lineage>
</organism>
<sequence>CASSRRAIRSADYFRCSTGVKFIHYTPSL</sequence>
<proteinExistence type="predicted"/>
<name>A0A382PI46_9ZZZZ</name>
<feature type="non-terminal residue" evidence="1">
    <location>
        <position position="29"/>
    </location>
</feature>
<dbReference type="AlphaFoldDB" id="A0A382PI46"/>